<protein>
    <submittedName>
        <fullName evidence="1">Uncharacterized protein</fullName>
    </submittedName>
</protein>
<comment type="caution">
    <text evidence="1">The sequence shown here is derived from an EMBL/GenBank/DDBJ whole genome shotgun (WGS) entry which is preliminary data.</text>
</comment>
<evidence type="ECO:0000313" key="2">
    <source>
        <dbReference type="Proteomes" id="UP000054805"/>
    </source>
</evidence>
<dbReference type="EMBL" id="JYDS01003318">
    <property type="protein sequence ID" value="KRY96302.1"/>
    <property type="molecule type" value="Genomic_DNA"/>
</dbReference>
<accession>A0A0V1GDI5</accession>
<dbReference type="AlphaFoldDB" id="A0A0V1GDI5"/>
<organism evidence="1 2">
    <name type="scientific">Trichinella pseudospiralis</name>
    <name type="common">Parasitic roundworm</name>
    <dbReference type="NCBI Taxonomy" id="6337"/>
    <lineage>
        <taxon>Eukaryota</taxon>
        <taxon>Metazoa</taxon>
        <taxon>Ecdysozoa</taxon>
        <taxon>Nematoda</taxon>
        <taxon>Enoplea</taxon>
        <taxon>Dorylaimia</taxon>
        <taxon>Trichinellida</taxon>
        <taxon>Trichinellidae</taxon>
        <taxon>Trichinella</taxon>
    </lineage>
</organism>
<proteinExistence type="predicted"/>
<evidence type="ECO:0000313" key="1">
    <source>
        <dbReference type="EMBL" id="KRY96302.1"/>
    </source>
</evidence>
<keyword evidence="2" id="KW-1185">Reference proteome</keyword>
<feature type="non-terminal residue" evidence="1">
    <location>
        <position position="92"/>
    </location>
</feature>
<reference evidence="1 2" key="1">
    <citation type="submission" date="2015-01" db="EMBL/GenBank/DDBJ databases">
        <title>Evolution of Trichinella species and genotypes.</title>
        <authorList>
            <person name="Korhonen P.K."/>
            <person name="Edoardo P."/>
            <person name="Giuseppe L.R."/>
            <person name="Gasser R.B."/>
        </authorList>
    </citation>
    <scope>NUCLEOTIDE SEQUENCE [LARGE SCALE GENOMIC DNA]</scope>
    <source>
        <strain evidence="1">ISS588</strain>
    </source>
</reference>
<sequence>MLNFPSTDFYNIMQTLLWALCFYSTISLVLKQSQGVECGIGWHKEGILGYTVLIFGVNEGKVYKDCLGTLLETSPNCNSTNLVLTSKTCLDK</sequence>
<name>A0A0V1GDI5_TRIPS</name>
<gene>
    <name evidence="1" type="ORF">T4B_1008</name>
</gene>
<dbReference type="Proteomes" id="UP000054805">
    <property type="component" value="Unassembled WGS sequence"/>
</dbReference>